<feature type="compositionally biased region" description="Low complexity" evidence="1">
    <location>
        <begin position="71"/>
        <end position="97"/>
    </location>
</feature>
<evidence type="ECO:0000259" key="2">
    <source>
        <dbReference type="PROSITE" id="PS50280"/>
    </source>
</evidence>
<keyword evidence="4" id="KW-1185">Reference proteome</keyword>
<sequence>MKRNTPEERATELQKMNSSSRKWVRESRTWDYKFLCEIVPHRPSHFALLKEFLERGFLVNNQPHEADMDLGDAPASTSATAAASSGPDSSNQSSPSSSDRDGGPSDPTWQESSPEKAGQRDQTSPPQDVHKFSDFLAAFPVTVDGKPPTKKQRIDAGFPENRVFDARWRANQYRGQYLLSISRDGVQAYGEGRMGGQPHRGVVATRPFSKGDIVWRTYHGEVITADEEKKKMEALKNQPGYMFFFKSGDRALCIDAHTHPCKCHTNLETVGRRINHSCKKANLKPLQCVLKVDREGTHVILFQTLKDIKVDEELRFDYEVQRKSFRGEDLL</sequence>
<gene>
    <name evidence="3" type="ORF">VZT92_022956</name>
</gene>
<dbReference type="Pfam" id="PF00856">
    <property type="entry name" value="SET"/>
    <property type="match status" value="1"/>
</dbReference>
<dbReference type="GO" id="GO:0006357">
    <property type="term" value="P:regulation of transcription by RNA polymerase II"/>
    <property type="evidence" value="ECO:0007669"/>
    <property type="project" value="TreeGrafter"/>
</dbReference>
<accession>A0AAW1E5V0</accession>
<dbReference type="PANTHER" id="PTHR46167">
    <property type="entry name" value="N-LYSINE METHYLTRANSFERASE KMT5A"/>
    <property type="match status" value="1"/>
</dbReference>
<dbReference type="InterPro" id="IPR046341">
    <property type="entry name" value="SET_dom_sf"/>
</dbReference>
<dbReference type="Gene3D" id="2.170.270.10">
    <property type="entry name" value="SET domain"/>
    <property type="match status" value="1"/>
</dbReference>
<evidence type="ECO:0000256" key="1">
    <source>
        <dbReference type="SAM" id="MobiDB-lite"/>
    </source>
</evidence>
<feature type="region of interest" description="Disordered" evidence="1">
    <location>
        <begin position="1"/>
        <end position="22"/>
    </location>
</feature>
<dbReference type="AlphaFoldDB" id="A0AAW1E5V0"/>
<evidence type="ECO:0000313" key="3">
    <source>
        <dbReference type="EMBL" id="KAK9517598.1"/>
    </source>
</evidence>
<dbReference type="PANTHER" id="PTHR46167:SF1">
    <property type="entry name" value="N-LYSINE METHYLTRANSFERASE KMT5A"/>
    <property type="match status" value="1"/>
</dbReference>
<dbReference type="PROSITE" id="PS50280">
    <property type="entry name" value="SET"/>
    <property type="match status" value="1"/>
</dbReference>
<dbReference type="Proteomes" id="UP001488805">
    <property type="component" value="Unassembled WGS sequence"/>
</dbReference>
<dbReference type="EMBL" id="JBCEZU010000538">
    <property type="protein sequence ID" value="KAK9517598.1"/>
    <property type="molecule type" value="Genomic_DNA"/>
</dbReference>
<proteinExistence type="predicted"/>
<dbReference type="SUPFAM" id="SSF82199">
    <property type="entry name" value="SET domain"/>
    <property type="match status" value="1"/>
</dbReference>
<name>A0AAW1E5V0_ZOAVI</name>
<dbReference type="GO" id="GO:0042799">
    <property type="term" value="F:histone H4K20 methyltransferase activity"/>
    <property type="evidence" value="ECO:0007669"/>
    <property type="project" value="TreeGrafter"/>
</dbReference>
<dbReference type="SMART" id="SM00317">
    <property type="entry name" value="SET"/>
    <property type="match status" value="1"/>
</dbReference>
<dbReference type="InterPro" id="IPR001214">
    <property type="entry name" value="SET_dom"/>
</dbReference>
<evidence type="ECO:0000313" key="4">
    <source>
        <dbReference type="Proteomes" id="UP001488805"/>
    </source>
</evidence>
<dbReference type="GO" id="GO:0005700">
    <property type="term" value="C:polytene chromosome"/>
    <property type="evidence" value="ECO:0007669"/>
    <property type="project" value="TreeGrafter"/>
</dbReference>
<reference evidence="3 4" key="1">
    <citation type="journal article" date="2024" name="Genome Biol. Evol.">
        <title>Chromosome-level genome assembly of the viviparous eelpout Zoarces viviparus.</title>
        <authorList>
            <person name="Fuhrmann N."/>
            <person name="Brasseur M.V."/>
            <person name="Bakowski C.E."/>
            <person name="Podsiadlowski L."/>
            <person name="Prost S."/>
            <person name="Krehenwinkel H."/>
            <person name="Mayer C."/>
        </authorList>
    </citation>
    <scope>NUCLEOTIDE SEQUENCE [LARGE SCALE GENOMIC DNA]</scope>
    <source>
        <strain evidence="3">NO-MEL_2022_Ind0_liver</strain>
    </source>
</reference>
<dbReference type="InterPro" id="IPR051760">
    <property type="entry name" value="KMT5A"/>
</dbReference>
<protein>
    <recommendedName>
        <fullName evidence="2">SET domain-containing protein</fullName>
    </recommendedName>
</protein>
<feature type="domain" description="SET" evidence="2">
    <location>
        <begin position="177"/>
        <end position="319"/>
    </location>
</feature>
<organism evidence="3 4">
    <name type="scientific">Zoarces viviparus</name>
    <name type="common">Viviparous eelpout</name>
    <name type="synonym">Blennius viviparus</name>
    <dbReference type="NCBI Taxonomy" id="48416"/>
    <lineage>
        <taxon>Eukaryota</taxon>
        <taxon>Metazoa</taxon>
        <taxon>Chordata</taxon>
        <taxon>Craniata</taxon>
        <taxon>Vertebrata</taxon>
        <taxon>Euteleostomi</taxon>
        <taxon>Actinopterygii</taxon>
        <taxon>Neopterygii</taxon>
        <taxon>Teleostei</taxon>
        <taxon>Neoteleostei</taxon>
        <taxon>Acanthomorphata</taxon>
        <taxon>Eupercaria</taxon>
        <taxon>Perciformes</taxon>
        <taxon>Cottioidei</taxon>
        <taxon>Zoarcales</taxon>
        <taxon>Zoarcidae</taxon>
        <taxon>Zoarcinae</taxon>
        <taxon>Zoarces</taxon>
    </lineage>
</organism>
<feature type="region of interest" description="Disordered" evidence="1">
    <location>
        <begin position="68"/>
        <end position="129"/>
    </location>
</feature>
<dbReference type="GO" id="GO:0005634">
    <property type="term" value="C:nucleus"/>
    <property type="evidence" value="ECO:0007669"/>
    <property type="project" value="TreeGrafter"/>
</dbReference>
<comment type="caution">
    <text evidence="3">The sequence shown here is derived from an EMBL/GenBank/DDBJ whole genome shotgun (WGS) entry which is preliminary data.</text>
</comment>
<dbReference type="GO" id="GO:0043516">
    <property type="term" value="P:regulation of DNA damage response, signal transduction by p53 class mediator"/>
    <property type="evidence" value="ECO:0007669"/>
    <property type="project" value="TreeGrafter"/>
</dbReference>
<feature type="compositionally biased region" description="Basic and acidic residues" evidence="1">
    <location>
        <begin position="1"/>
        <end position="12"/>
    </location>
</feature>